<proteinExistence type="predicted"/>
<reference evidence="1 2" key="1">
    <citation type="submission" date="2019-05" db="EMBL/GenBank/DDBJ databases">
        <title>Another draft genome of Portunus trituberculatus and its Hox gene families provides insights of decapod evolution.</title>
        <authorList>
            <person name="Jeong J.-H."/>
            <person name="Song I."/>
            <person name="Kim S."/>
            <person name="Choi T."/>
            <person name="Kim D."/>
            <person name="Ryu S."/>
            <person name="Kim W."/>
        </authorList>
    </citation>
    <scope>NUCLEOTIDE SEQUENCE [LARGE SCALE GENOMIC DNA]</scope>
    <source>
        <tissue evidence="1">Muscle</tissue>
    </source>
</reference>
<protein>
    <submittedName>
        <fullName evidence="1">Uncharacterized protein</fullName>
    </submittedName>
</protein>
<sequence length="83" mass="9335">MLEARTIAMAHCSKIENIEGENHLEETDSVSLETTVLPSFPVTRVSRRPIQPMSVHYQCTITQPRVQGRSNAACKKKIQERVG</sequence>
<keyword evidence="2" id="KW-1185">Reference proteome</keyword>
<organism evidence="1 2">
    <name type="scientific">Portunus trituberculatus</name>
    <name type="common">Swimming crab</name>
    <name type="synonym">Neptunus trituberculatus</name>
    <dbReference type="NCBI Taxonomy" id="210409"/>
    <lineage>
        <taxon>Eukaryota</taxon>
        <taxon>Metazoa</taxon>
        <taxon>Ecdysozoa</taxon>
        <taxon>Arthropoda</taxon>
        <taxon>Crustacea</taxon>
        <taxon>Multicrustacea</taxon>
        <taxon>Malacostraca</taxon>
        <taxon>Eumalacostraca</taxon>
        <taxon>Eucarida</taxon>
        <taxon>Decapoda</taxon>
        <taxon>Pleocyemata</taxon>
        <taxon>Brachyura</taxon>
        <taxon>Eubrachyura</taxon>
        <taxon>Portunoidea</taxon>
        <taxon>Portunidae</taxon>
        <taxon>Portuninae</taxon>
        <taxon>Portunus</taxon>
    </lineage>
</organism>
<evidence type="ECO:0000313" key="2">
    <source>
        <dbReference type="Proteomes" id="UP000324222"/>
    </source>
</evidence>
<comment type="caution">
    <text evidence="1">The sequence shown here is derived from an EMBL/GenBank/DDBJ whole genome shotgun (WGS) entry which is preliminary data.</text>
</comment>
<accession>A0A5B7CWK0</accession>
<evidence type="ECO:0000313" key="1">
    <source>
        <dbReference type="EMBL" id="MPC13134.1"/>
    </source>
</evidence>
<dbReference type="AlphaFoldDB" id="A0A5B7CWK0"/>
<dbReference type="Proteomes" id="UP000324222">
    <property type="component" value="Unassembled WGS sequence"/>
</dbReference>
<gene>
    <name evidence="1" type="ORF">E2C01_005854</name>
</gene>
<dbReference type="EMBL" id="VSRR010000260">
    <property type="protein sequence ID" value="MPC13134.1"/>
    <property type="molecule type" value="Genomic_DNA"/>
</dbReference>
<name>A0A5B7CWK0_PORTR</name>